<sequence>MKTSYLFFANGFEEIEALGTVDVLRRGGLDVKTVSISDSNEVVGAHSVKVIADALISEIDTSDAEWLILPGGMPGATNLYECETLREMLLAHNAKGGKIGAICASPAVVLGQMGLLEGKEATCYPGFEELCKGAKMIDARGVVDGNIVTANGPSSTLNLAYEILKIELGKMRADKVMNDMLLYPQQKINEYY</sequence>
<dbReference type="Proteomes" id="UP000823598">
    <property type="component" value="Unassembled WGS sequence"/>
</dbReference>
<dbReference type="Pfam" id="PF01965">
    <property type="entry name" value="DJ-1_PfpI"/>
    <property type="match status" value="1"/>
</dbReference>
<dbReference type="Gene3D" id="3.40.50.880">
    <property type="match status" value="1"/>
</dbReference>
<dbReference type="InterPro" id="IPR006287">
    <property type="entry name" value="DJ-1"/>
</dbReference>
<proteinExistence type="predicted"/>
<evidence type="ECO:0000259" key="1">
    <source>
        <dbReference type="Pfam" id="PF01965"/>
    </source>
</evidence>
<feature type="domain" description="DJ-1/PfpI" evidence="1">
    <location>
        <begin position="5"/>
        <end position="165"/>
    </location>
</feature>
<gene>
    <name evidence="2" type="ORF">IAB88_04430</name>
</gene>
<dbReference type="PANTHER" id="PTHR48094:SF12">
    <property type="entry name" value="PARKINSON DISEASE PROTEIN 7 HOMOLOG"/>
    <property type="match status" value="1"/>
</dbReference>
<dbReference type="SUPFAM" id="SSF52317">
    <property type="entry name" value="Class I glutamine amidotransferase-like"/>
    <property type="match status" value="1"/>
</dbReference>
<dbReference type="PANTHER" id="PTHR48094">
    <property type="entry name" value="PROTEIN/NUCLEIC ACID DEGLYCASE DJ-1-RELATED"/>
    <property type="match status" value="1"/>
</dbReference>
<evidence type="ECO:0000313" key="3">
    <source>
        <dbReference type="Proteomes" id="UP000823598"/>
    </source>
</evidence>
<dbReference type="EMBL" id="JADIMC010000053">
    <property type="protein sequence ID" value="MBO8476219.1"/>
    <property type="molecule type" value="Genomic_DNA"/>
</dbReference>
<name>A0A9D9INK3_9BACT</name>
<dbReference type="AlphaFoldDB" id="A0A9D9INK3"/>
<reference evidence="2" key="2">
    <citation type="journal article" date="2021" name="PeerJ">
        <title>Extensive microbial diversity within the chicken gut microbiome revealed by metagenomics and culture.</title>
        <authorList>
            <person name="Gilroy R."/>
            <person name="Ravi A."/>
            <person name="Getino M."/>
            <person name="Pursley I."/>
            <person name="Horton D.L."/>
            <person name="Alikhan N.F."/>
            <person name="Baker D."/>
            <person name="Gharbi K."/>
            <person name="Hall N."/>
            <person name="Watson M."/>
            <person name="Adriaenssens E.M."/>
            <person name="Foster-Nyarko E."/>
            <person name="Jarju S."/>
            <person name="Secka A."/>
            <person name="Antonio M."/>
            <person name="Oren A."/>
            <person name="Chaudhuri R.R."/>
            <person name="La Ragione R."/>
            <person name="Hildebrand F."/>
            <person name="Pallen M.J."/>
        </authorList>
    </citation>
    <scope>NUCLEOTIDE SEQUENCE</scope>
    <source>
        <strain evidence="2">6919</strain>
    </source>
</reference>
<reference evidence="2" key="1">
    <citation type="submission" date="2020-10" db="EMBL/GenBank/DDBJ databases">
        <authorList>
            <person name="Gilroy R."/>
        </authorList>
    </citation>
    <scope>NUCLEOTIDE SEQUENCE</scope>
    <source>
        <strain evidence="2">6919</strain>
    </source>
</reference>
<dbReference type="InterPro" id="IPR002818">
    <property type="entry name" value="DJ-1/PfpI"/>
</dbReference>
<evidence type="ECO:0000313" key="2">
    <source>
        <dbReference type="EMBL" id="MBO8476219.1"/>
    </source>
</evidence>
<protein>
    <submittedName>
        <fullName evidence="2">DJ-1/PfpI family protein</fullName>
    </submittedName>
</protein>
<accession>A0A9D9INK3</accession>
<dbReference type="NCBIfam" id="TIGR01383">
    <property type="entry name" value="not_thiJ"/>
    <property type="match status" value="1"/>
</dbReference>
<dbReference type="CDD" id="cd03135">
    <property type="entry name" value="GATase1_DJ-1"/>
    <property type="match status" value="1"/>
</dbReference>
<dbReference type="InterPro" id="IPR050325">
    <property type="entry name" value="Prot/Nucl_acid_deglycase"/>
</dbReference>
<dbReference type="InterPro" id="IPR029062">
    <property type="entry name" value="Class_I_gatase-like"/>
</dbReference>
<comment type="caution">
    <text evidence="2">The sequence shown here is derived from an EMBL/GenBank/DDBJ whole genome shotgun (WGS) entry which is preliminary data.</text>
</comment>
<organism evidence="2 3">
    <name type="scientific">Candidatus Limisoma faecipullorum</name>
    <dbReference type="NCBI Taxonomy" id="2840854"/>
    <lineage>
        <taxon>Bacteria</taxon>
        <taxon>Pseudomonadati</taxon>
        <taxon>Bacteroidota</taxon>
        <taxon>Bacteroidia</taxon>
        <taxon>Bacteroidales</taxon>
        <taxon>Candidatus Limisoma</taxon>
    </lineage>
</organism>
<dbReference type="GO" id="GO:0005737">
    <property type="term" value="C:cytoplasm"/>
    <property type="evidence" value="ECO:0007669"/>
    <property type="project" value="TreeGrafter"/>
</dbReference>